<dbReference type="Pfam" id="PF18933">
    <property type="entry name" value="PsbP_2"/>
    <property type="match status" value="1"/>
</dbReference>
<evidence type="ECO:0000313" key="2">
    <source>
        <dbReference type="EMBL" id="OGD66758.1"/>
    </source>
</evidence>
<accession>A0A1F5EH82</accession>
<dbReference type="AlphaFoldDB" id="A0A1F5EH82"/>
<dbReference type="Proteomes" id="UP000179003">
    <property type="component" value="Unassembled WGS sequence"/>
</dbReference>
<keyword evidence="1" id="KW-0812">Transmembrane</keyword>
<gene>
    <name evidence="2" type="ORF">A2442_01385</name>
</gene>
<comment type="caution">
    <text evidence="2">The sequence shown here is derived from an EMBL/GenBank/DDBJ whole genome shotgun (WGS) entry which is preliminary data.</text>
</comment>
<proteinExistence type="predicted"/>
<sequence length="179" mass="20693">MKNKKILLILIIILIILGFFYFTKYDKNNSEVIILNDNQDGTKHLETYSNEKYGFIFSYPQDWNAKAENSELIQLYNYSKIGDQTLSENVLNKVEVVIIEEINYEESSDYPEENKSISDTVIGGQNAKKVEVELIGGEKINSYYVQIPSINKYISLSIYGDSKNFYVLDNIANSLRWTK</sequence>
<evidence type="ECO:0000256" key="1">
    <source>
        <dbReference type="SAM" id="Phobius"/>
    </source>
</evidence>
<evidence type="ECO:0008006" key="4">
    <source>
        <dbReference type="Google" id="ProtNLM"/>
    </source>
</evidence>
<name>A0A1F5EH82_9BACT</name>
<evidence type="ECO:0000313" key="3">
    <source>
        <dbReference type="Proteomes" id="UP000179003"/>
    </source>
</evidence>
<reference evidence="2 3" key="1">
    <citation type="journal article" date="2016" name="Nat. Commun.">
        <title>Thousands of microbial genomes shed light on interconnected biogeochemical processes in an aquifer system.</title>
        <authorList>
            <person name="Anantharaman K."/>
            <person name="Brown C.T."/>
            <person name="Hug L.A."/>
            <person name="Sharon I."/>
            <person name="Castelle C.J."/>
            <person name="Probst A.J."/>
            <person name="Thomas B.C."/>
            <person name="Singh A."/>
            <person name="Wilkins M.J."/>
            <person name="Karaoz U."/>
            <person name="Brodie E.L."/>
            <person name="Williams K.H."/>
            <person name="Hubbard S.S."/>
            <person name="Banfield J.F."/>
        </authorList>
    </citation>
    <scope>NUCLEOTIDE SEQUENCE [LARGE SCALE GENOMIC DNA]</scope>
</reference>
<keyword evidence="1" id="KW-0472">Membrane</keyword>
<feature type="transmembrane region" description="Helical" evidence="1">
    <location>
        <begin position="6"/>
        <end position="23"/>
    </location>
</feature>
<protein>
    <recommendedName>
        <fullName evidence="4">PsbP C-terminal domain-containing protein</fullName>
    </recommendedName>
</protein>
<dbReference type="EMBL" id="MFAE01000014">
    <property type="protein sequence ID" value="OGD66758.1"/>
    <property type="molecule type" value="Genomic_DNA"/>
</dbReference>
<organism evidence="2 3">
    <name type="scientific">Candidatus Campbellbacteria bacterium RIFOXYC2_FULL_35_25</name>
    <dbReference type="NCBI Taxonomy" id="1797582"/>
    <lineage>
        <taxon>Bacteria</taxon>
        <taxon>Candidatus Campbelliibacteriota</taxon>
    </lineage>
</organism>
<keyword evidence="1" id="KW-1133">Transmembrane helix</keyword>